<proteinExistence type="predicted"/>
<dbReference type="OrthoDB" id="9818842at2"/>
<dbReference type="HOGENOM" id="CLU_764379_0_0_0"/>
<name>D8P818_9BACT</name>
<sequence>MTTAATFPHGTDLWKDIRADCERLCSGVSFGKGTLAQAIEWEILKLQTRLASAEPLCSTDATPLFRNRHVHVGVLIRLWRSLALETEAWLAAQGYETLLDVGPWGGFNFVLEPDGYTRMPFARLTLAVGGLAATPLQEQGGPLFDYMLPRYRAELWAAGVAFPDLWTYQFPKRDATGRLLEVSGTHYLPTHSYDRRTFIKVRASRACETVEEIALQDFLRLLERLQFTSDWVVYREQTKDVDARFDLQDFISLNHMVEGIYQRSSAEDRLLHEMKDAFRGAIRDPKVLYHYLGQVISLRWVENLYWALAEAAVGVKRYQRMVSFDREVCPRIPPGLLIPVRRHLEAYHGRLGPFDQSSGLPC</sequence>
<evidence type="ECO:0000313" key="1">
    <source>
        <dbReference type="EMBL" id="CBK43650.1"/>
    </source>
</evidence>
<dbReference type="EMBL" id="FP929003">
    <property type="protein sequence ID" value="CBK43650.1"/>
    <property type="molecule type" value="Genomic_DNA"/>
</dbReference>
<reference evidence="1 2" key="1">
    <citation type="journal article" date="2010" name="Proc. Natl. Acad. Sci. U.S.A.">
        <title>A Nitrospira metagenome illuminates the physiology and evolution of globally important nitrite-oxidizing bacteria.</title>
        <authorList>
            <person name="Lucker S."/>
            <person name="Wagner M."/>
            <person name="Maixner F."/>
            <person name="Pelletier E."/>
            <person name="Koch H."/>
            <person name="Vacherie B."/>
            <person name="Rattei T."/>
            <person name="Sinninghe Damste J."/>
            <person name="Spieck E."/>
            <person name="Le Paslier D."/>
            <person name="Daims H."/>
        </authorList>
    </citation>
    <scope>NUCLEOTIDE SEQUENCE [LARGE SCALE GENOMIC DNA]</scope>
</reference>
<gene>
    <name evidence="1" type="ORF">NIDE3980</name>
</gene>
<protein>
    <submittedName>
        <fullName evidence="1">Uncharacterized protein</fullName>
    </submittedName>
</protein>
<keyword evidence="2" id="KW-1185">Reference proteome</keyword>
<organism evidence="1 2">
    <name type="scientific">Nitrospira defluvii</name>
    <dbReference type="NCBI Taxonomy" id="330214"/>
    <lineage>
        <taxon>Bacteria</taxon>
        <taxon>Pseudomonadati</taxon>
        <taxon>Nitrospirota</taxon>
        <taxon>Nitrospiria</taxon>
        <taxon>Nitrospirales</taxon>
        <taxon>Nitrospiraceae</taxon>
        <taxon>Nitrospira</taxon>
    </lineage>
</organism>
<evidence type="ECO:0000313" key="2">
    <source>
        <dbReference type="Proteomes" id="UP000001660"/>
    </source>
</evidence>
<dbReference type="AlphaFoldDB" id="D8P818"/>
<dbReference type="KEGG" id="nde:NIDE3980"/>
<dbReference type="Proteomes" id="UP000001660">
    <property type="component" value="Chromosome"/>
</dbReference>
<accession>D8P818</accession>